<gene>
    <name evidence="6" type="ORF">LR394_33580</name>
</gene>
<dbReference type="GO" id="GO:1904680">
    <property type="term" value="F:peptide transmembrane transporter activity"/>
    <property type="evidence" value="ECO:0007669"/>
    <property type="project" value="TreeGrafter"/>
</dbReference>
<dbReference type="GO" id="GO:0042597">
    <property type="term" value="C:periplasmic space"/>
    <property type="evidence" value="ECO:0007669"/>
    <property type="project" value="UniProtKB-ARBA"/>
</dbReference>
<dbReference type="Pfam" id="PF00496">
    <property type="entry name" value="SBP_bac_5"/>
    <property type="match status" value="1"/>
</dbReference>
<dbReference type="RefSeq" id="WP_231448657.1">
    <property type="nucleotide sequence ID" value="NZ_JAJOMB010000025.1"/>
</dbReference>
<evidence type="ECO:0000259" key="5">
    <source>
        <dbReference type="Pfam" id="PF00496"/>
    </source>
</evidence>
<evidence type="ECO:0000256" key="1">
    <source>
        <dbReference type="ARBA" id="ARBA00004193"/>
    </source>
</evidence>
<dbReference type="PANTHER" id="PTHR30290">
    <property type="entry name" value="PERIPLASMIC BINDING COMPONENT OF ABC TRANSPORTER"/>
    <property type="match status" value="1"/>
</dbReference>
<organism evidence="6 7">
    <name type="scientific">Kineosporia babensis</name>
    <dbReference type="NCBI Taxonomy" id="499548"/>
    <lineage>
        <taxon>Bacteria</taxon>
        <taxon>Bacillati</taxon>
        <taxon>Actinomycetota</taxon>
        <taxon>Actinomycetes</taxon>
        <taxon>Kineosporiales</taxon>
        <taxon>Kineosporiaceae</taxon>
        <taxon>Kineosporia</taxon>
    </lineage>
</organism>
<evidence type="ECO:0000256" key="2">
    <source>
        <dbReference type="ARBA" id="ARBA00005695"/>
    </source>
</evidence>
<dbReference type="Gene3D" id="3.10.105.10">
    <property type="entry name" value="Dipeptide-binding Protein, Domain 3"/>
    <property type="match status" value="1"/>
</dbReference>
<dbReference type="PIRSF" id="PIRSF002741">
    <property type="entry name" value="MppA"/>
    <property type="match status" value="1"/>
</dbReference>
<comment type="similarity">
    <text evidence="2">Belongs to the bacterial solute-binding protein 5 family.</text>
</comment>
<dbReference type="InterPro" id="IPR039424">
    <property type="entry name" value="SBP_5"/>
</dbReference>
<reference evidence="6" key="1">
    <citation type="submission" date="2021-11" db="EMBL/GenBank/DDBJ databases">
        <title>Streptomyces corallinus and Kineosporia corallina sp. nov., two new coral-derived marine actinobacteria.</title>
        <authorList>
            <person name="Buangrab K."/>
            <person name="Sutthacheep M."/>
            <person name="Yeemin T."/>
            <person name="Harunari E."/>
            <person name="Igarashi Y."/>
            <person name="Sripreechasak P."/>
            <person name="Kanchanasin P."/>
            <person name="Tanasupawat S."/>
            <person name="Phongsopitanun W."/>
        </authorList>
    </citation>
    <scope>NUCLEOTIDE SEQUENCE</scope>
    <source>
        <strain evidence="6">JCM 31032</strain>
    </source>
</reference>
<comment type="subcellular location">
    <subcellularLocation>
        <location evidence="1">Cell membrane</location>
        <topology evidence="1">Lipid-anchor</topology>
    </subcellularLocation>
</comment>
<feature type="domain" description="Solute-binding protein family 5" evidence="5">
    <location>
        <begin position="78"/>
        <end position="422"/>
    </location>
</feature>
<dbReference type="GO" id="GO:0043190">
    <property type="term" value="C:ATP-binding cassette (ABC) transporter complex"/>
    <property type="evidence" value="ECO:0007669"/>
    <property type="project" value="InterPro"/>
</dbReference>
<name>A0A9X1SXF8_9ACTN</name>
<evidence type="ECO:0000256" key="4">
    <source>
        <dbReference type="SAM" id="SignalP"/>
    </source>
</evidence>
<sequence>MGHARVLKTTALAAAFALSLAACGGGSDEAGAAEGKKTLRYAYAFTPVAGLSPYSDDAVTSYGVGATETLVKLDPSGTPEPSLATGWEQLDLTTWQITLREGVKFQDGTPMTAEAVAASLTHAAEAKPAPRALSGTALTVSAEGENAIKVVTKTPDPVLIQRLTSPELAILAQKAYADPALPSVVGTGTGPYTITKLNGTSSADLSANTGYWGGEPALAGIELSFVADGDQRASALRAGQSDLAQALPADQLEQVGADNVVAVPLPRTVSIHLTQDSPVMANPAAREVAREALEGLDLAGTIYAGAADPAQGLFSSVSTWAQDRPAATYPAPLDWDTSETPRQITLATFSDRPELTEIATVVADRWRKAGFDVKTVIQEYNQMESDYLEGTYDAVIMSRSYGQDTADPISYLQADFGCQGGYNISRYCDEDLDTALAQAAEESDVDARNQAAVTAEHELLSQVAVIPLIHDRTQFGIADGLTDLAGDPWERAVVTAQTTFSN</sequence>
<evidence type="ECO:0000256" key="3">
    <source>
        <dbReference type="ARBA" id="ARBA00022729"/>
    </source>
</evidence>
<protein>
    <submittedName>
        <fullName evidence="6">ABC transporter substrate-binding protein</fullName>
    </submittedName>
</protein>
<keyword evidence="7" id="KW-1185">Reference proteome</keyword>
<dbReference type="Proteomes" id="UP001138997">
    <property type="component" value="Unassembled WGS sequence"/>
</dbReference>
<feature type="chain" id="PRO_5040745687" evidence="4">
    <location>
        <begin position="25"/>
        <end position="502"/>
    </location>
</feature>
<dbReference type="InterPro" id="IPR023765">
    <property type="entry name" value="SBP_5_CS"/>
</dbReference>
<proteinExistence type="inferred from homology"/>
<dbReference type="Gene3D" id="3.40.190.10">
    <property type="entry name" value="Periplasmic binding protein-like II"/>
    <property type="match status" value="1"/>
</dbReference>
<comment type="caution">
    <text evidence="6">The sequence shown here is derived from an EMBL/GenBank/DDBJ whole genome shotgun (WGS) entry which is preliminary data.</text>
</comment>
<dbReference type="InterPro" id="IPR030678">
    <property type="entry name" value="Peptide/Ni-bd"/>
</dbReference>
<keyword evidence="3 4" id="KW-0732">Signal</keyword>
<feature type="signal peptide" evidence="4">
    <location>
        <begin position="1"/>
        <end position="24"/>
    </location>
</feature>
<accession>A0A9X1SXF8</accession>
<dbReference type="PROSITE" id="PS01040">
    <property type="entry name" value="SBP_BACTERIAL_5"/>
    <property type="match status" value="1"/>
</dbReference>
<dbReference type="AlphaFoldDB" id="A0A9X1SXF8"/>
<dbReference type="GO" id="GO:0015833">
    <property type="term" value="P:peptide transport"/>
    <property type="evidence" value="ECO:0007669"/>
    <property type="project" value="TreeGrafter"/>
</dbReference>
<dbReference type="InterPro" id="IPR000914">
    <property type="entry name" value="SBP_5_dom"/>
</dbReference>
<evidence type="ECO:0000313" key="6">
    <source>
        <dbReference type="EMBL" id="MCD5315836.1"/>
    </source>
</evidence>
<dbReference type="SUPFAM" id="SSF53850">
    <property type="entry name" value="Periplasmic binding protein-like II"/>
    <property type="match status" value="1"/>
</dbReference>
<evidence type="ECO:0000313" key="7">
    <source>
        <dbReference type="Proteomes" id="UP001138997"/>
    </source>
</evidence>
<dbReference type="PROSITE" id="PS51257">
    <property type="entry name" value="PROKAR_LIPOPROTEIN"/>
    <property type="match status" value="1"/>
</dbReference>
<dbReference type="PANTHER" id="PTHR30290:SF65">
    <property type="entry name" value="MONOACYL PHOSPHATIDYLINOSITOL TETRAMANNOSIDE-BINDING PROTEIN LPQW-RELATED"/>
    <property type="match status" value="1"/>
</dbReference>
<dbReference type="EMBL" id="JAJOMB010000025">
    <property type="protein sequence ID" value="MCD5315836.1"/>
    <property type="molecule type" value="Genomic_DNA"/>
</dbReference>